<organism evidence="2 3">
    <name type="scientific">Hibiscus sabdariffa</name>
    <name type="common">roselle</name>
    <dbReference type="NCBI Taxonomy" id="183260"/>
    <lineage>
        <taxon>Eukaryota</taxon>
        <taxon>Viridiplantae</taxon>
        <taxon>Streptophyta</taxon>
        <taxon>Embryophyta</taxon>
        <taxon>Tracheophyta</taxon>
        <taxon>Spermatophyta</taxon>
        <taxon>Magnoliopsida</taxon>
        <taxon>eudicotyledons</taxon>
        <taxon>Gunneridae</taxon>
        <taxon>Pentapetalae</taxon>
        <taxon>rosids</taxon>
        <taxon>malvids</taxon>
        <taxon>Malvales</taxon>
        <taxon>Malvaceae</taxon>
        <taxon>Malvoideae</taxon>
        <taxon>Hibiscus</taxon>
    </lineage>
</organism>
<protein>
    <submittedName>
        <fullName evidence="2">Uncharacterized protein</fullName>
    </submittedName>
</protein>
<reference evidence="2 3" key="1">
    <citation type="journal article" date="2024" name="G3 (Bethesda)">
        <title>Genome assembly of Hibiscus sabdariffa L. provides insights into metabolisms of medicinal natural products.</title>
        <authorList>
            <person name="Kim T."/>
        </authorList>
    </citation>
    <scope>NUCLEOTIDE SEQUENCE [LARGE SCALE GENOMIC DNA]</scope>
    <source>
        <strain evidence="2">TK-2024</strain>
        <tissue evidence="2">Old leaves</tissue>
    </source>
</reference>
<dbReference type="Proteomes" id="UP001396334">
    <property type="component" value="Unassembled WGS sequence"/>
</dbReference>
<evidence type="ECO:0000313" key="3">
    <source>
        <dbReference type="Proteomes" id="UP001396334"/>
    </source>
</evidence>
<evidence type="ECO:0000313" key="2">
    <source>
        <dbReference type="EMBL" id="KAK9002876.1"/>
    </source>
</evidence>
<evidence type="ECO:0000256" key="1">
    <source>
        <dbReference type="SAM" id="MobiDB-lite"/>
    </source>
</evidence>
<proteinExistence type="predicted"/>
<gene>
    <name evidence="2" type="ORF">V6N11_060452</name>
</gene>
<name>A0ABR2QQD0_9ROSI</name>
<feature type="region of interest" description="Disordered" evidence="1">
    <location>
        <begin position="54"/>
        <end position="78"/>
    </location>
</feature>
<feature type="compositionally biased region" description="Low complexity" evidence="1">
    <location>
        <begin position="64"/>
        <end position="77"/>
    </location>
</feature>
<accession>A0ABR2QQD0</accession>
<keyword evidence="3" id="KW-1185">Reference proteome</keyword>
<dbReference type="EMBL" id="JBBPBN010000034">
    <property type="protein sequence ID" value="KAK9002876.1"/>
    <property type="molecule type" value="Genomic_DNA"/>
</dbReference>
<sequence length="110" mass="11788">MGKGEPEERYGPWMQVTGRKSRRTISFKGNVRGTLGESPSNGVPSRRFFVQQSGESFSRKDEAVASTSAGGAPTSSVEGQGRVALKQYVILTKERVMSLAAYVGSTLQGS</sequence>
<comment type="caution">
    <text evidence="2">The sequence shown here is derived from an EMBL/GenBank/DDBJ whole genome shotgun (WGS) entry which is preliminary data.</text>
</comment>